<keyword evidence="4" id="KW-1185">Reference proteome</keyword>
<dbReference type="PIRSF" id="PIRSF016919">
    <property type="entry name" value="HupE_UreJ"/>
    <property type="match status" value="1"/>
</dbReference>
<proteinExistence type="predicted"/>
<dbReference type="EMBL" id="PYGI01000001">
    <property type="protein sequence ID" value="PSL16682.1"/>
    <property type="molecule type" value="Genomic_DNA"/>
</dbReference>
<feature type="transmembrane region" description="Helical" evidence="1">
    <location>
        <begin position="147"/>
        <end position="166"/>
    </location>
</feature>
<dbReference type="RefSeq" id="WP_106590126.1">
    <property type="nucleotide sequence ID" value="NZ_PYGI01000001.1"/>
</dbReference>
<evidence type="ECO:0000256" key="2">
    <source>
        <dbReference type="SAM" id="SignalP"/>
    </source>
</evidence>
<keyword evidence="1" id="KW-0812">Transmembrane</keyword>
<dbReference type="AlphaFoldDB" id="A0A2P8F4N5"/>
<feature type="chain" id="PRO_5015162896" evidence="2">
    <location>
        <begin position="28"/>
        <end position="197"/>
    </location>
</feature>
<accession>A0A2P8F4N5</accession>
<dbReference type="Pfam" id="PF04955">
    <property type="entry name" value="HupE_UreJ"/>
    <property type="match status" value="1"/>
</dbReference>
<keyword evidence="2" id="KW-0732">Signal</keyword>
<gene>
    <name evidence="3" type="ORF">CLV44_10180</name>
</gene>
<feature type="signal peptide" evidence="2">
    <location>
        <begin position="1"/>
        <end position="27"/>
    </location>
</feature>
<reference evidence="3 4" key="1">
    <citation type="submission" date="2018-03" db="EMBL/GenBank/DDBJ databases">
        <title>Genomic Encyclopedia of Archaeal and Bacterial Type Strains, Phase II (KMG-II): from individual species to whole genera.</title>
        <authorList>
            <person name="Goeker M."/>
        </authorList>
    </citation>
    <scope>NUCLEOTIDE SEQUENCE [LARGE SCALE GENOMIC DNA]</scope>
    <source>
        <strain evidence="3 4">DSM 17586</strain>
    </source>
</reference>
<sequence length="197" mass="19525">MRTSFVVAVTAVTAVTAVALLPGAALAHTGHEVSGFVSGLAHPVGGADHLLAMLAVGLWAARLGGCALWLVPLTFVTTMVLGNALALSGVSLALTEQGIGVSVVVLGLLLACAARFATPVCMAIAGGFALFHGLAHGAEMPLTATGFTYAAGFTLATLGLHLLGMLLGKVGDEARARLFSRVTGGAIALTGVALLAA</sequence>
<keyword evidence="1" id="KW-0472">Membrane</keyword>
<comment type="caution">
    <text evidence="3">The sequence shown here is derived from an EMBL/GenBank/DDBJ whole genome shotgun (WGS) entry which is preliminary data.</text>
</comment>
<keyword evidence="1" id="KW-1133">Transmembrane helix</keyword>
<dbReference type="InterPro" id="IPR007038">
    <property type="entry name" value="HupE_UreJ"/>
</dbReference>
<dbReference type="Proteomes" id="UP000242133">
    <property type="component" value="Unassembled WGS sequence"/>
</dbReference>
<evidence type="ECO:0000313" key="4">
    <source>
        <dbReference type="Proteomes" id="UP000242133"/>
    </source>
</evidence>
<evidence type="ECO:0000256" key="1">
    <source>
        <dbReference type="SAM" id="Phobius"/>
    </source>
</evidence>
<name>A0A2P8F4N5_9GAMM</name>
<evidence type="ECO:0000313" key="3">
    <source>
        <dbReference type="EMBL" id="PSL16682.1"/>
    </source>
</evidence>
<feature type="transmembrane region" description="Helical" evidence="1">
    <location>
        <begin position="178"/>
        <end position="196"/>
    </location>
</feature>
<organism evidence="3 4">
    <name type="scientific">Marinobacterium halophilum</name>
    <dbReference type="NCBI Taxonomy" id="267374"/>
    <lineage>
        <taxon>Bacteria</taxon>
        <taxon>Pseudomonadati</taxon>
        <taxon>Pseudomonadota</taxon>
        <taxon>Gammaproteobacteria</taxon>
        <taxon>Oceanospirillales</taxon>
        <taxon>Oceanospirillaceae</taxon>
        <taxon>Marinobacterium</taxon>
    </lineage>
</organism>
<protein>
    <submittedName>
        <fullName evidence="3">Urease accessory protein</fullName>
    </submittedName>
</protein>
<dbReference type="OrthoDB" id="9808192at2"/>